<keyword evidence="1" id="KW-0472">Membrane</keyword>
<dbReference type="PANTHER" id="PTHR15319:SF1">
    <property type="entry name" value="TATA BOX-BINDING PROTEIN-ASSOCIATED FACTOR RNA POLYMERASE I SUBUNIT C"/>
    <property type="match status" value="1"/>
</dbReference>
<feature type="transmembrane region" description="Helical" evidence="1">
    <location>
        <begin position="6"/>
        <end position="32"/>
    </location>
</feature>
<evidence type="ECO:0000313" key="2">
    <source>
        <dbReference type="EMBL" id="KAG2383943.1"/>
    </source>
</evidence>
<dbReference type="GO" id="GO:0001164">
    <property type="term" value="F:RNA polymerase I core promoter sequence-specific DNA binding"/>
    <property type="evidence" value="ECO:0007669"/>
    <property type="project" value="TreeGrafter"/>
</dbReference>
<organism evidence="2 3">
    <name type="scientific">Phaseolus angularis</name>
    <name type="common">Azuki bean</name>
    <name type="synonym">Vigna angularis</name>
    <dbReference type="NCBI Taxonomy" id="3914"/>
    <lineage>
        <taxon>Eukaryota</taxon>
        <taxon>Viridiplantae</taxon>
        <taxon>Streptophyta</taxon>
        <taxon>Embryophyta</taxon>
        <taxon>Tracheophyta</taxon>
        <taxon>Spermatophyta</taxon>
        <taxon>Magnoliopsida</taxon>
        <taxon>eudicotyledons</taxon>
        <taxon>Gunneridae</taxon>
        <taxon>Pentapetalae</taxon>
        <taxon>rosids</taxon>
        <taxon>fabids</taxon>
        <taxon>Fabales</taxon>
        <taxon>Fabaceae</taxon>
        <taxon>Papilionoideae</taxon>
        <taxon>50 kb inversion clade</taxon>
        <taxon>NPAAA clade</taxon>
        <taxon>indigoferoid/millettioid clade</taxon>
        <taxon>Phaseoleae</taxon>
        <taxon>Vigna</taxon>
    </lineage>
</organism>
<protein>
    <submittedName>
        <fullName evidence="2">Uncharacterized protein</fullName>
    </submittedName>
</protein>
<accession>A0A8T0JXA2</accession>
<dbReference type="EMBL" id="JABFOF010000008">
    <property type="protein sequence ID" value="KAG2383943.1"/>
    <property type="molecule type" value="Genomic_DNA"/>
</dbReference>
<evidence type="ECO:0000313" key="3">
    <source>
        <dbReference type="Proteomes" id="UP000743370"/>
    </source>
</evidence>
<dbReference type="PANTHER" id="PTHR15319">
    <property type="entry name" value="TATA BOX-BINDING PROTEIN ASSOCIATED FACTOR RNA POLYMERASE I SUBUNIT C"/>
    <property type="match status" value="1"/>
</dbReference>
<gene>
    <name evidence="2" type="ORF">HKW66_Vig0152940</name>
</gene>
<keyword evidence="1" id="KW-1133">Transmembrane helix</keyword>
<sequence>MLLSWLLNLGSVLCWDLFGIVSSISSVMGLYYHYHFVKDLNKLAALLCESGENGGFTLIRLTSSGSYQQAYMRLLSEDHVVCLADDGEETWAGYSKPKSFFLYQKKSIELTESVGQEIFVDLSPVELRFDAPVKKFEPLALKAYDQLNRQMSKWQQSFDSYIRNFVFNIDFKGNIPLLTWIW</sequence>
<reference evidence="2 3" key="1">
    <citation type="submission" date="2020-05" db="EMBL/GenBank/DDBJ databases">
        <title>Vigna angularis (adzuki bean) Var. LongXiaoDou No. 4 denovo assembly.</title>
        <authorList>
            <person name="Xiang H."/>
        </authorList>
    </citation>
    <scope>NUCLEOTIDE SEQUENCE [LARGE SCALE GENOMIC DNA]</scope>
    <source>
        <tissue evidence="2">Leaf</tissue>
    </source>
</reference>
<evidence type="ECO:0000256" key="1">
    <source>
        <dbReference type="SAM" id="Phobius"/>
    </source>
</evidence>
<keyword evidence="1" id="KW-0812">Transmembrane</keyword>
<dbReference type="InterPro" id="IPR038801">
    <property type="entry name" value="TAF1C"/>
</dbReference>
<dbReference type="GO" id="GO:0001650">
    <property type="term" value="C:fibrillar center"/>
    <property type="evidence" value="ECO:0007669"/>
    <property type="project" value="TreeGrafter"/>
</dbReference>
<proteinExistence type="predicted"/>
<comment type="caution">
    <text evidence="2">The sequence shown here is derived from an EMBL/GenBank/DDBJ whole genome shotgun (WGS) entry which is preliminary data.</text>
</comment>
<name>A0A8T0JXA2_PHAAN</name>
<dbReference type="AlphaFoldDB" id="A0A8T0JXA2"/>
<dbReference type="Proteomes" id="UP000743370">
    <property type="component" value="Unassembled WGS sequence"/>
</dbReference>